<evidence type="ECO:0000256" key="3">
    <source>
        <dbReference type="SAM" id="MobiDB-lite"/>
    </source>
</evidence>
<dbReference type="HOGENOM" id="CLU_2121958_0_0_1"/>
<keyword evidence="1 2" id="KW-0728">SH3 domain</keyword>
<reference evidence="5 6" key="1">
    <citation type="submission" date="2014-04" db="EMBL/GenBank/DDBJ databases">
        <authorList>
            <consortium name="DOE Joint Genome Institute"/>
            <person name="Kuo A."/>
            <person name="Tarkka M."/>
            <person name="Buscot F."/>
            <person name="Kohler A."/>
            <person name="Nagy L.G."/>
            <person name="Floudas D."/>
            <person name="Copeland A."/>
            <person name="Barry K.W."/>
            <person name="Cichocki N."/>
            <person name="Veneault-Fourrey C."/>
            <person name="LaButti K."/>
            <person name="Lindquist E.A."/>
            <person name="Lipzen A."/>
            <person name="Lundell T."/>
            <person name="Morin E."/>
            <person name="Murat C."/>
            <person name="Sun H."/>
            <person name="Tunlid A."/>
            <person name="Henrissat B."/>
            <person name="Grigoriev I.V."/>
            <person name="Hibbett D.S."/>
            <person name="Martin F."/>
            <person name="Nordberg H.P."/>
            <person name="Cantor M.N."/>
            <person name="Hua S.X."/>
        </authorList>
    </citation>
    <scope>NUCLEOTIDE SEQUENCE [LARGE SCALE GENOMIC DNA]</scope>
    <source>
        <strain evidence="5 6">F 1598</strain>
    </source>
</reference>
<evidence type="ECO:0000256" key="1">
    <source>
        <dbReference type="ARBA" id="ARBA00022443"/>
    </source>
</evidence>
<dbReference type="PROSITE" id="PS50002">
    <property type="entry name" value="SH3"/>
    <property type="match status" value="1"/>
</dbReference>
<proteinExistence type="predicted"/>
<dbReference type="STRING" id="765440.A0A0C3GEV8"/>
<keyword evidence="6" id="KW-1185">Reference proteome</keyword>
<feature type="region of interest" description="Disordered" evidence="3">
    <location>
        <begin position="1"/>
        <end position="20"/>
    </location>
</feature>
<evidence type="ECO:0000313" key="6">
    <source>
        <dbReference type="Proteomes" id="UP000054166"/>
    </source>
</evidence>
<name>A0A0C3GEV8_PILCF</name>
<evidence type="ECO:0000313" key="5">
    <source>
        <dbReference type="EMBL" id="KIM89186.1"/>
    </source>
</evidence>
<dbReference type="InParanoid" id="A0A0C3GEV8"/>
<reference evidence="6" key="2">
    <citation type="submission" date="2015-01" db="EMBL/GenBank/DDBJ databases">
        <title>Evolutionary Origins and Diversification of the Mycorrhizal Mutualists.</title>
        <authorList>
            <consortium name="DOE Joint Genome Institute"/>
            <consortium name="Mycorrhizal Genomics Consortium"/>
            <person name="Kohler A."/>
            <person name="Kuo A."/>
            <person name="Nagy L.G."/>
            <person name="Floudas D."/>
            <person name="Copeland A."/>
            <person name="Barry K.W."/>
            <person name="Cichocki N."/>
            <person name="Veneault-Fourrey C."/>
            <person name="LaButti K."/>
            <person name="Lindquist E.A."/>
            <person name="Lipzen A."/>
            <person name="Lundell T."/>
            <person name="Morin E."/>
            <person name="Murat C."/>
            <person name="Riley R."/>
            <person name="Ohm R."/>
            <person name="Sun H."/>
            <person name="Tunlid A."/>
            <person name="Henrissat B."/>
            <person name="Grigoriev I.V."/>
            <person name="Hibbett D.S."/>
            <person name="Martin F."/>
        </authorList>
    </citation>
    <scope>NUCLEOTIDE SEQUENCE [LARGE SCALE GENOMIC DNA]</scope>
    <source>
        <strain evidence="6">F 1598</strain>
    </source>
</reference>
<accession>A0A0C3GEV8</accession>
<dbReference type="Proteomes" id="UP000054166">
    <property type="component" value="Unassembled WGS sequence"/>
</dbReference>
<feature type="domain" description="SH3" evidence="4">
    <location>
        <begin position="19"/>
        <end position="85"/>
    </location>
</feature>
<gene>
    <name evidence="5" type="ORF">PILCRDRAFT_215175</name>
</gene>
<dbReference type="OrthoDB" id="8783038at2759"/>
<dbReference type="SMART" id="SM00326">
    <property type="entry name" value="SH3"/>
    <property type="match status" value="1"/>
</dbReference>
<dbReference type="InterPro" id="IPR036028">
    <property type="entry name" value="SH3-like_dom_sf"/>
</dbReference>
<protein>
    <recommendedName>
        <fullName evidence="4">SH3 domain-containing protein</fullName>
    </recommendedName>
</protein>
<evidence type="ECO:0000259" key="4">
    <source>
        <dbReference type="PROSITE" id="PS50002"/>
    </source>
</evidence>
<sequence>MFAEATKTSLPGPLQSHPYQGSGKYGLYDYAAQGSDELGISEDEMIELSGGPNSGQNYGDGWWEGINSKGQKGIFPSNYSWPDIIAVLKKKSSLEDVLAFELHHLPPEFPYSLM</sequence>
<dbReference type="AlphaFoldDB" id="A0A0C3GEV8"/>
<dbReference type="InterPro" id="IPR001452">
    <property type="entry name" value="SH3_domain"/>
</dbReference>
<dbReference type="EMBL" id="KN832975">
    <property type="protein sequence ID" value="KIM89186.1"/>
    <property type="molecule type" value="Genomic_DNA"/>
</dbReference>
<organism evidence="5 6">
    <name type="scientific">Piloderma croceum (strain F 1598)</name>
    <dbReference type="NCBI Taxonomy" id="765440"/>
    <lineage>
        <taxon>Eukaryota</taxon>
        <taxon>Fungi</taxon>
        <taxon>Dikarya</taxon>
        <taxon>Basidiomycota</taxon>
        <taxon>Agaricomycotina</taxon>
        <taxon>Agaricomycetes</taxon>
        <taxon>Agaricomycetidae</taxon>
        <taxon>Atheliales</taxon>
        <taxon>Atheliaceae</taxon>
        <taxon>Piloderma</taxon>
    </lineage>
</organism>
<evidence type="ECO:0000256" key="2">
    <source>
        <dbReference type="PROSITE-ProRule" id="PRU00192"/>
    </source>
</evidence>
<dbReference type="Pfam" id="PF14604">
    <property type="entry name" value="SH3_9"/>
    <property type="match status" value="1"/>
</dbReference>
<dbReference type="Gene3D" id="2.30.30.40">
    <property type="entry name" value="SH3 Domains"/>
    <property type="match status" value="1"/>
</dbReference>
<dbReference type="SUPFAM" id="SSF50044">
    <property type="entry name" value="SH3-domain"/>
    <property type="match status" value="1"/>
</dbReference>